<organism evidence="8 9">
    <name type="scientific">Spirodela intermedia</name>
    <name type="common">Intermediate duckweed</name>
    <dbReference type="NCBI Taxonomy" id="51605"/>
    <lineage>
        <taxon>Eukaryota</taxon>
        <taxon>Viridiplantae</taxon>
        <taxon>Streptophyta</taxon>
        <taxon>Embryophyta</taxon>
        <taxon>Tracheophyta</taxon>
        <taxon>Spermatophyta</taxon>
        <taxon>Magnoliopsida</taxon>
        <taxon>Liliopsida</taxon>
        <taxon>Araceae</taxon>
        <taxon>Lemnoideae</taxon>
        <taxon>Spirodela</taxon>
    </lineage>
</organism>
<comment type="subcellular location">
    <subcellularLocation>
        <location evidence="5">Cytoplasm</location>
        <location evidence="5">Cytoskeleton</location>
        <location evidence="5">Microtubule organizing center</location>
    </subcellularLocation>
</comment>
<dbReference type="GO" id="GO:0051011">
    <property type="term" value="F:microtubule minus-end binding"/>
    <property type="evidence" value="ECO:0007669"/>
    <property type="project" value="TreeGrafter"/>
</dbReference>
<proteinExistence type="inferred from homology"/>
<reference evidence="8" key="1">
    <citation type="submission" date="2020-02" db="EMBL/GenBank/DDBJ databases">
        <authorList>
            <person name="Scholz U."/>
            <person name="Mascher M."/>
            <person name="Fiebig A."/>
        </authorList>
    </citation>
    <scope>NUCLEOTIDE SEQUENCE</scope>
</reference>
<keyword evidence="9" id="KW-1185">Reference proteome</keyword>
<dbReference type="GO" id="GO:0005874">
    <property type="term" value="C:microtubule"/>
    <property type="evidence" value="ECO:0007669"/>
    <property type="project" value="UniProtKB-KW"/>
</dbReference>
<dbReference type="AlphaFoldDB" id="A0A7I8KFJ9"/>
<keyword evidence="3 5" id="KW-0493">Microtubule</keyword>
<dbReference type="Gene3D" id="1.20.120.1900">
    <property type="entry name" value="Gamma-tubulin complex, C-terminal domain"/>
    <property type="match status" value="1"/>
</dbReference>
<dbReference type="Proteomes" id="UP000663760">
    <property type="component" value="Chromosome 5"/>
</dbReference>
<dbReference type="GO" id="GO:0000922">
    <property type="term" value="C:spindle pole"/>
    <property type="evidence" value="ECO:0007669"/>
    <property type="project" value="InterPro"/>
</dbReference>
<dbReference type="InterPro" id="IPR040457">
    <property type="entry name" value="GCP_C"/>
</dbReference>
<dbReference type="EMBL" id="LR746268">
    <property type="protein sequence ID" value="CAA7396004.1"/>
    <property type="molecule type" value="Genomic_DNA"/>
</dbReference>
<dbReference type="InterPro" id="IPR007259">
    <property type="entry name" value="GCP"/>
</dbReference>
<evidence type="ECO:0000256" key="4">
    <source>
        <dbReference type="ARBA" id="ARBA00023212"/>
    </source>
</evidence>
<evidence type="ECO:0000256" key="3">
    <source>
        <dbReference type="ARBA" id="ARBA00022701"/>
    </source>
</evidence>
<dbReference type="PANTHER" id="PTHR19302:SF33">
    <property type="entry name" value="GAMMA-TUBULIN COMPLEX COMPONENT 5"/>
    <property type="match status" value="1"/>
</dbReference>
<dbReference type="GO" id="GO:0000278">
    <property type="term" value="P:mitotic cell cycle"/>
    <property type="evidence" value="ECO:0007669"/>
    <property type="project" value="TreeGrafter"/>
</dbReference>
<dbReference type="GO" id="GO:0043015">
    <property type="term" value="F:gamma-tubulin binding"/>
    <property type="evidence" value="ECO:0007669"/>
    <property type="project" value="InterPro"/>
</dbReference>
<dbReference type="Pfam" id="PF17681">
    <property type="entry name" value="GCP_N_terminal"/>
    <property type="match status" value="1"/>
</dbReference>
<dbReference type="Pfam" id="PF04130">
    <property type="entry name" value="GCP_C_terminal"/>
    <property type="match status" value="1"/>
</dbReference>
<comment type="similarity">
    <text evidence="1 5">Belongs to the TUBGCP family.</text>
</comment>
<comment type="function">
    <text evidence="5">Component of the gamma-tubulin ring complex (gTuRC) which mediates microtubule nucleation.</text>
</comment>
<dbReference type="PANTHER" id="PTHR19302">
    <property type="entry name" value="GAMMA TUBULIN COMPLEX PROTEIN"/>
    <property type="match status" value="1"/>
</dbReference>
<dbReference type="GO" id="GO:0007020">
    <property type="term" value="P:microtubule nucleation"/>
    <property type="evidence" value="ECO:0007669"/>
    <property type="project" value="InterPro"/>
</dbReference>
<name>A0A7I8KFJ9_SPIIN</name>
<protein>
    <recommendedName>
        <fullName evidence="5">Gamma-tubulin complex component</fullName>
    </recommendedName>
</protein>
<dbReference type="GO" id="GO:0000930">
    <property type="term" value="C:gamma-tubulin complex"/>
    <property type="evidence" value="ECO:0007669"/>
    <property type="project" value="TreeGrafter"/>
</dbReference>
<keyword evidence="4 5" id="KW-0206">Cytoskeleton</keyword>
<dbReference type="GO" id="GO:0051225">
    <property type="term" value="P:spindle assembly"/>
    <property type="evidence" value="ECO:0007669"/>
    <property type="project" value="TreeGrafter"/>
</dbReference>
<accession>A0A7I8KFJ9</accession>
<evidence type="ECO:0000256" key="5">
    <source>
        <dbReference type="RuleBase" id="RU363050"/>
    </source>
</evidence>
<evidence type="ECO:0000313" key="8">
    <source>
        <dbReference type="EMBL" id="CAA7396004.1"/>
    </source>
</evidence>
<evidence type="ECO:0000256" key="1">
    <source>
        <dbReference type="ARBA" id="ARBA00010337"/>
    </source>
</evidence>
<evidence type="ECO:0000259" key="7">
    <source>
        <dbReference type="Pfam" id="PF17681"/>
    </source>
</evidence>
<evidence type="ECO:0000256" key="2">
    <source>
        <dbReference type="ARBA" id="ARBA00022490"/>
    </source>
</evidence>
<evidence type="ECO:0000313" key="9">
    <source>
        <dbReference type="Proteomes" id="UP000663760"/>
    </source>
</evidence>
<dbReference type="GO" id="GO:0031122">
    <property type="term" value="P:cytoplasmic microtubule organization"/>
    <property type="evidence" value="ECO:0007669"/>
    <property type="project" value="TreeGrafter"/>
</dbReference>
<feature type="domain" description="Gamma tubulin complex component C-terminal" evidence="6">
    <location>
        <begin position="687"/>
        <end position="1001"/>
    </location>
</feature>
<evidence type="ECO:0000259" key="6">
    <source>
        <dbReference type="Pfam" id="PF04130"/>
    </source>
</evidence>
<feature type="domain" description="Gamma tubulin complex component protein N-terminal" evidence="7">
    <location>
        <begin position="14"/>
        <end position="322"/>
    </location>
</feature>
<keyword evidence="2 5" id="KW-0963">Cytoplasm</keyword>
<dbReference type="OrthoDB" id="66546at2759"/>
<sequence>MPEVSTRLQEVCGVIQMLQGFSSSFFIWDENKNCFRVRSGAFVSHLSQTSLGCILDQFVYSGTSLKLVELFVRRVEALKTGFPTLEAFAGSVSLWLKRLRSRALLEEVNLHKLDSERTATLLRLTNSLSSLCSGGEHLLQVVNGAVPRYCLYAEASIPAADVSVHILDYLYKRLNEVSPVQGGEEEAYHMLVFLFLGSLLPYLKGLNSWLFDGILDDPYEEMFFYENNSVTIDQPAFWDQSYLLRFWRFKSFPDTFTSSLDDDFTVQLKGVKERDEHILQGKDHNDLDAIVCPVFLKNIARGIISAGKSLKLVQFLNNESHSIFGKVSNGEEKYTKMRECLSSKSTVINHLPLTATSPECTSSINCETVGLNDAYRQKMFCSQGIGSLTLSEIFLVSFVGLVCDGNHIFDNIIKLCDSFSEICNTCEVSANKQKMEEVCRSMAMKLDFEKFWWKFFLGTIMRRNKKLYIQRNFGVECMVENISLGIKKVKEAALLGQDINDYLCTDDAPSVQSFYPENPAITVCRELLEIKSAFKEELNISKSFHLPSLDDEMLWKAIFGGNTDVSGCCRSEGTYPGFSGTDYAFGFKFNESDYLRLAADVESLGSLYPFPTILPCGTDGLPMSEVMPFQENSTVASRILNWFQNVNLKASPLPSVIIQNCLQVFVKKKIDQVGKHILQKLMDDWRLMEELRVLRAIYLCGSGDILQHFLISIFGKLEKGDSCDDDFELNTILQDSIRNSADAAILCSPDSLTILIAKDDISGSEEYAMNLVSTPRKVQSLRIGANDLDFLKFTYKVPWPLDLIVNADAIDKYSLVMRFLLRVKHAKFVLDKARMWMWKRKGCMTRNQKRQLLVEQKLLHFVDAFHQYVMDRVFHSGWIELCHNMALAGSLDEVIAVHEAYLFSVQRQCFVAPDKLWSLIANRIKIILGLAVDFYSIQRTLLTGAAAPAIKTRCEMEVDRIEKQFDDCISFLLRILSFKLNVGQFPHLVDLVTRINFNHFYMSNSGNLLTTPSFEPASKVGKTYPS</sequence>
<dbReference type="InterPro" id="IPR042241">
    <property type="entry name" value="GCP_C_sf"/>
</dbReference>
<dbReference type="InterPro" id="IPR041470">
    <property type="entry name" value="GCP_N"/>
</dbReference>
<dbReference type="GO" id="GO:0051321">
    <property type="term" value="P:meiotic cell cycle"/>
    <property type="evidence" value="ECO:0007669"/>
    <property type="project" value="TreeGrafter"/>
</dbReference>
<gene>
    <name evidence="8" type="ORF">SI8410_05006667</name>
</gene>